<evidence type="ECO:0000256" key="3">
    <source>
        <dbReference type="ARBA" id="ARBA00002284"/>
    </source>
</evidence>
<evidence type="ECO:0000256" key="13">
    <source>
        <dbReference type="ARBA" id="ARBA00023239"/>
    </source>
</evidence>
<dbReference type="UniPathway" id="UPA00275">
    <property type="reaction ID" value="UER00399"/>
</dbReference>
<dbReference type="Gene3D" id="3.90.870.10">
    <property type="entry name" value="DHBP synthase"/>
    <property type="match status" value="1"/>
</dbReference>
<dbReference type="GO" id="GO:0009231">
    <property type="term" value="P:riboflavin biosynthetic process"/>
    <property type="evidence" value="ECO:0007669"/>
    <property type="project" value="UniProtKB-UniRule"/>
</dbReference>
<dbReference type="EMBL" id="PYVG01000009">
    <property type="protein sequence ID" value="PTB89651.1"/>
    <property type="molecule type" value="Genomic_DNA"/>
</dbReference>
<dbReference type="InterPro" id="IPR017945">
    <property type="entry name" value="DHBP_synth_RibB-like_a/b_dom"/>
</dbReference>
<dbReference type="GO" id="GO:0005829">
    <property type="term" value="C:cytosol"/>
    <property type="evidence" value="ECO:0007669"/>
    <property type="project" value="TreeGrafter"/>
</dbReference>
<evidence type="ECO:0000256" key="14">
    <source>
        <dbReference type="HAMAP-Rule" id="MF_00180"/>
    </source>
</evidence>
<dbReference type="PANTHER" id="PTHR21327">
    <property type="entry name" value="GTP CYCLOHYDROLASE II-RELATED"/>
    <property type="match status" value="1"/>
</dbReference>
<keyword evidence="11 14" id="KW-0460">Magnesium</keyword>
<keyword evidence="13 14" id="KW-0456">Lyase</keyword>
<feature type="binding site" evidence="14">
    <location>
        <begin position="144"/>
        <end position="148"/>
    </location>
    <ligand>
        <name>D-ribulose 5-phosphate</name>
        <dbReference type="ChEBI" id="CHEBI:58121"/>
    </ligand>
</feature>
<evidence type="ECO:0000256" key="9">
    <source>
        <dbReference type="ARBA" id="ARBA00022619"/>
    </source>
</evidence>
<comment type="function">
    <text evidence="3 14">Catalyzes the conversion of D-ribulose 5-phosphate to formate and 3,4-dihydroxy-2-butanone 4-phosphate.</text>
</comment>
<dbReference type="PIRSF" id="PIRSF001259">
    <property type="entry name" value="RibA"/>
    <property type="match status" value="1"/>
</dbReference>
<accession>A0A2T4CNS1</accession>
<dbReference type="Gene3D" id="3.40.50.10990">
    <property type="entry name" value="GTP cyclohydrolase II"/>
    <property type="match status" value="1"/>
</dbReference>
<dbReference type="EC" id="4.1.99.12" evidence="7 14"/>
<evidence type="ECO:0000256" key="8">
    <source>
        <dbReference type="ARBA" id="ARBA00018836"/>
    </source>
</evidence>
<evidence type="ECO:0000259" key="15">
    <source>
        <dbReference type="Pfam" id="PF00925"/>
    </source>
</evidence>
<evidence type="ECO:0000256" key="7">
    <source>
        <dbReference type="ARBA" id="ARBA00012153"/>
    </source>
</evidence>
<evidence type="ECO:0000313" key="17">
    <source>
        <dbReference type="EMBL" id="PTB89651.1"/>
    </source>
</evidence>
<feature type="domain" description="GTP cyclohydrolase II" evidence="15">
    <location>
        <begin position="212"/>
        <end position="371"/>
    </location>
</feature>
<name>A0A2T4CNS1_9GAMM</name>
<sequence length="375" mass="40789">MNIVTTLNSAAEIIEDIRQGKMVILMDDEDRENEGDLIMAAECVTPAAINFMARFGRGLICLTLTEQRCTQLRLPLMVDQNHSPYATNFTVSIEAAEGVTTGISAADRARTVQAAVAKDAKPTDLVMPGHIFPLKAKAGGVLNRAGHTEAGCDLARLAGFEPAAVIVEILNEDGTMARRPDLEKFAAEHDLKIGTIADLIEYRSLKEKTIERKAHCKLPTAHGEFELITYQDTIDNQVHYALVNGEISAAEPVNVRVHLQDTFNDLFATERAAKRSWPLGHAMQYIGEHGGVLVVIGRQQSSADILDQVQSFAAEDRGEKRVSAAASNASRNVGIGSQILADLGIHQMHLMSSPKRYSALSGFGLEVVDFIEDES</sequence>
<comment type="catalytic activity">
    <reaction evidence="1 14">
        <text>D-ribulose 5-phosphate = (2S)-2-hydroxy-3-oxobutyl phosphate + formate + H(+)</text>
        <dbReference type="Rhea" id="RHEA:18457"/>
        <dbReference type="ChEBI" id="CHEBI:15378"/>
        <dbReference type="ChEBI" id="CHEBI:15740"/>
        <dbReference type="ChEBI" id="CHEBI:58121"/>
        <dbReference type="ChEBI" id="CHEBI:58830"/>
        <dbReference type="EC" id="4.1.99.12"/>
    </reaction>
</comment>
<dbReference type="InterPro" id="IPR000422">
    <property type="entry name" value="DHBP_synthase_RibB"/>
</dbReference>
<dbReference type="NCBIfam" id="NF010626">
    <property type="entry name" value="PRK14019.1"/>
    <property type="match status" value="1"/>
</dbReference>
<dbReference type="GO" id="GO:0003935">
    <property type="term" value="F:GTP cyclohydrolase II activity"/>
    <property type="evidence" value="ECO:0007669"/>
    <property type="project" value="TreeGrafter"/>
</dbReference>
<dbReference type="InterPro" id="IPR036144">
    <property type="entry name" value="RibA-like_sf"/>
</dbReference>
<dbReference type="GO" id="GO:0008686">
    <property type="term" value="F:3,4-dihydroxy-2-butanone-4-phosphate synthase activity"/>
    <property type="evidence" value="ECO:0007669"/>
    <property type="project" value="UniProtKB-UniRule"/>
</dbReference>
<dbReference type="InterPro" id="IPR032677">
    <property type="entry name" value="GTP_cyclohydro_II"/>
</dbReference>
<dbReference type="Pfam" id="PF00925">
    <property type="entry name" value="GTP_cyclohydro2"/>
    <property type="match status" value="1"/>
</dbReference>
<comment type="cofactor">
    <cofactor evidence="14">
        <name>Mg(2+)</name>
        <dbReference type="ChEBI" id="CHEBI:18420"/>
    </cofactor>
    <cofactor evidence="14">
        <name>Mn(2+)</name>
        <dbReference type="ChEBI" id="CHEBI:29035"/>
    </cofactor>
    <text evidence="14">Binds 2 divalent metal cations per subunit. Magnesium or manganese.</text>
</comment>
<protein>
    <recommendedName>
        <fullName evidence="8 14">3,4-dihydroxy-2-butanone 4-phosphate synthase</fullName>
        <shortName evidence="14">DHBP synthase</shortName>
        <ecNumber evidence="7 14">4.1.99.12</ecNumber>
    </recommendedName>
</protein>
<dbReference type="AlphaFoldDB" id="A0A2T4CNS1"/>
<comment type="subunit">
    <text evidence="14">Homodimer.</text>
</comment>
<comment type="similarity">
    <text evidence="6">In the C-terminal section; belongs to the GTP cyclohydrolase II family.</text>
</comment>
<keyword evidence="12 14" id="KW-0464">Manganese</keyword>
<evidence type="ECO:0000313" key="19">
    <source>
        <dbReference type="Proteomes" id="UP000243022"/>
    </source>
</evidence>
<evidence type="ECO:0000256" key="5">
    <source>
        <dbReference type="ARBA" id="ARBA00005520"/>
    </source>
</evidence>
<evidence type="ECO:0000256" key="2">
    <source>
        <dbReference type="ARBA" id="ARBA00001936"/>
    </source>
</evidence>
<feature type="binding site" evidence="14">
    <location>
        <position position="32"/>
    </location>
    <ligand>
        <name>Mg(2+)</name>
        <dbReference type="ChEBI" id="CHEBI:18420"/>
        <label>2</label>
    </ligand>
</feature>
<proteinExistence type="inferred from homology"/>
<feature type="site" description="Essential for catalytic activity" evidence="14">
    <location>
        <position position="130"/>
    </location>
</feature>
<dbReference type="Pfam" id="PF00926">
    <property type="entry name" value="DHBP_synthase"/>
    <property type="match status" value="1"/>
</dbReference>
<evidence type="ECO:0000256" key="4">
    <source>
        <dbReference type="ARBA" id="ARBA00004904"/>
    </source>
</evidence>
<reference evidence="18 19" key="1">
    <citation type="submission" date="2018-03" db="EMBL/GenBank/DDBJ databases">
        <title>Cross-interface Injection: A General Nanoliter Liquid Handling Method Applied to Single Cells Genome Amplification Automated Nanoliter Liquid Handling Applied to Single Cell Multiple Displacement Amplification.</title>
        <authorList>
            <person name="Yun J."/>
            <person name="Xu P."/>
            <person name="Xu J."/>
            <person name="Dai X."/>
            <person name="Wang Y."/>
            <person name="Zheng X."/>
            <person name="Cao C."/>
            <person name="Yi Q."/>
            <person name="Zhu Y."/>
            <person name="Wang L."/>
            <person name="Dong Z."/>
            <person name="Huang Y."/>
            <person name="Huang L."/>
            <person name="Du W."/>
        </authorList>
    </citation>
    <scope>NUCLEOTIDE SEQUENCE [LARGE SCALE GENOMIC DNA]</scope>
    <source>
        <strain evidence="17 18">A9-4</strain>
        <strain evidence="16 19">Z-E1-2</strain>
    </source>
</reference>
<comment type="similarity">
    <text evidence="14">Belongs to the DHBP synthase family.</text>
</comment>
<evidence type="ECO:0000256" key="1">
    <source>
        <dbReference type="ARBA" id="ARBA00000141"/>
    </source>
</evidence>
<feature type="binding site" evidence="14">
    <location>
        <position position="36"/>
    </location>
    <ligand>
        <name>D-ribulose 5-phosphate</name>
        <dbReference type="ChEBI" id="CHEBI:58121"/>
    </ligand>
</feature>
<dbReference type="GO" id="GO:0030145">
    <property type="term" value="F:manganese ion binding"/>
    <property type="evidence" value="ECO:0007669"/>
    <property type="project" value="UniProtKB-UniRule"/>
</dbReference>
<gene>
    <name evidence="14 16" type="primary">ribB</name>
    <name evidence="17" type="ORF">C9928_02625</name>
    <name evidence="16" type="ORF">C9986_00915</name>
</gene>
<keyword evidence="10 14" id="KW-0479">Metal-binding</keyword>
<feature type="binding site" evidence="14">
    <location>
        <begin position="31"/>
        <end position="32"/>
    </location>
    <ligand>
        <name>D-ribulose 5-phosphate</name>
        <dbReference type="ChEBI" id="CHEBI:58121"/>
    </ligand>
</feature>
<comment type="caution">
    <text evidence="16">The sequence shown here is derived from an EMBL/GenBank/DDBJ whole genome shotgun (WGS) entry which is preliminary data.</text>
</comment>
<evidence type="ECO:0000256" key="11">
    <source>
        <dbReference type="ARBA" id="ARBA00022842"/>
    </source>
</evidence>
<dbReference type="Proteomes" id="UP000241514">
    <property type="component" value="Unassembled WGS sequence"/>
</dbReference>
<dbReference type="NCBIfam" id="TIGR00506">
    <property type="entry name" value="ribB"/>
    <property type="match status" value="1"/>
</dbReference>
<dbReference type="HAMAP" id="MF_00180">
    <property type="entry name" value="RibB"/>
    <property type="match status" value="1"/>
</dbReference>
<comment type="similarity">
    <text evidence="5">In the N-terminal section; belongs to the DHBP synthase family.</text>
</comment>
<organism evidence="16 19">
    <name type="scientific">Pseudidiomarina aestuarii</name>
    <dbReference type="NCBI Taxonomy" id="624146"/>
    <lineage>
        <taxon>Bacteria</taxon>
        <taxon>Pseudomonadati</taxon>
        <taxon>Pseudomonadota</taxon>
        <taxon>Gammaproteobacteria</taxon>
        <taxon>Alteromonadales</taxon>
        <taxon>Idiomarinaceae</taxon>
        <taxon>Pseudidiomarina</taxon>
    </lineage>
</organism>
<dbReference type="EMBL" id="PYVS01000009">
    <property type="protein sequence ID" value="PTB83158.1"/>
    <property type="molecule type" value="Genomic_DNA"/>
</dbReference>
<dbReference type="SUPFAM" id="SSF142695">
    <property type="entry name" value="RibA-like"/>
    <property type="match status" value="1"/>
</dbReference>
<dbReference type="SUPFAM" id="SSF55821">
    <property type="entry name" value="YrdC/RibB"/>
    <property type="match status" value="1"/>
</dbReference>
<keyword evidence="9 14" id="KW-0686">Riboflavin biosynthesis</keyword>
<comment type="pathway">
    <text evidence="4 14">Cofactor biosynthesis; riboflavin biosynthesis; 2-hydroxy-3-oxobutyl phosphate from D-ribulose 5-phosphate: step 1/1.</text>
</comment>
<feature type="site" description="Essential for catalytic activity" evidence="14">
    <location>
        <position position="168"/>
    </location>
</feature>
<dbReference type="FunFam" id="3.90.870.10:FF:000001">
    <property type="entry name" value="Riboflavin biosynthesis protein RibBA"/>
    <property type="match status" value="1"/>
</dbReference>
<dbReference type="GO" id="GO:0000287">
    <property type="term" value="F:magnesium ion binding"/>
    <property type="evidence" value="ECO:0007669"/>
    <property type="project" value="UniProtKB-UniRule"/>
</dbReference>
<evidence type="ECO:0000313" key="18">
    <source>
        <dbReference type="Proteomes" id="UP000241514"/>
    </source>
</evidence>
<comment type="cofactor">
    <cofactor evidence="2">
        <name>Mn(2+)</name>
        <dbReference type="ChEBI" id="CHEBI:29035"/>
    </cofactor>
</comment>
<feature type="binding site" evidence="14">
    <location>
        <position position="147"/>
    </location>
    <ligand>
        <name>Mg(2+)</name>
        <dbReference type="ChEBI" id="CHEBI:18420"/>
        <label>2</label>
    </ligand>
</feature>
<feature type="binding site" evidence="14">
    <location>
        <position position="32"/>
    </location>
    <ligand>
        <name>Mg(2+)</name>
        <dbReference type="ChEBI" id="CHEBI:18420"/>
        <label>1</label>
    </ligand>
</feature>
<evidence type="ECO:0000313" key="16">
    <source>
        <dbReference type="EMBL" id="PTB83158.1"/>
    </source>
</evidence>
<evidence type="ECO:0000256" key="10">
    <source>
        <dbReference type="ARBA" id="ARBA00022723"/>
    </source>
</evidence>
<dbReference type="Proteomes" id="UP000243022">
    <property type="component" value="Unassembled WGS sequence"/>
</dbReference>
<evidence type="ECO:0000256" key="6">
    <source>
        <dbReference type="ARBA" id="ARBA00008976"/>
    </source>
</evidence>
<dbReference type="PANTHER" id="PTHR21327:SF34">
    <property type="entry name" value="3,4-DIHYDROXY-2-BUTANONE 4-PHOSPHATE SYNTHASE"/>
    <property type="match status" value="1"/>
</dbReference>
<evidence type="ECO:0000256" key="12">
    <source>
        <dbReference type="ARBA" id="ARBA00023211"/>
    </source>
</evidence>